<gene>
    <name evidence="2" type="ORF">GOMPHAMPRED_007824</name>
</gene>
<comment type="caution">
    <text evidence="2">The sequence shown here is derived from an EMBL/GenBank/DDBJ whole genome shotgun (WGS) entry which is preliminary data.</text>
</comment>
<dbReference type="GO" id="GO:0016491">
    <property type="term" value="F:oxidoreductase activity"/>
    <property type="evidence" value="ECO:0007669"/>
    <property type="project" value="InterPro"/>
</dbReference>
<evidence type="ECO:0000313" key="2">
    <source>
        <dbReference type="EMBL" id="CAF9913200.1"/>
    </source>
</evidence>
<protein>
    <submittedName>
        <fullName evidence="2">Uncharacterized protein</fullName>
    </submittedName>
</protein>
<dbReference type="PANTHER" id="PTHR34598">
    <property type="entry name" value="BLL6449 PROTEIN"/>
    <property type="match status" value="1"/>
</dbReference>
<evidence type="ECO:0000313" key="3">
    <source>
        <dbReference type="Proteomes" id="UP000664169"/>
    </source>
</evidence>
<dbReference type="OrthoDB" id="412788at2759"/>
<dbReference type="InterPro" id="IPR044053">
    <property type="entry name" value="AsaB-like"/>
</dbReference>
<keyword evidence="3" id="KW-1185">Reference proteome</keyword>
<organism evidence="2 3">
    <name type="scientific">Gomphillus americanus</name>
    <dbReference type="NCBI Taxonomy" id="1940652"/>
    <lineage>
        <taxon>Eukaryota</taxon>
        <taxon>Fungi</taxon>
        <taxon>Dikarya</taxon>
        <taxon>Ascomycota</taxon>
        <taxon>Pezizomycotina</taxon>
        <taxon>Lecanoromycetes</taxon>
        <taxon>OSLEUM clade</taxon>
        <taxon>Ostropomycetidae</taxon>
        <taxon>Ostropales</taxon>
        <taxon>Graphidaceae</taxon>
        <taxon>Gomphilloideae</taxon>
        <taxon>Gomphillus</taxon>
    </lineage>
</organism>
<reference evidence="2" key="1">
    <citation type="submission" date="2021-03" db="EMBL/GenBank/DDBJ databases">
        <authorList>
            <person name="Tagirdzhanova G."/>
        </authorList>
    </citation>
    <scope>NUCLEOTIDE SEQUENCE</scope>
</reference>
<dbReference type="AlphaFoldDB" id="A0A8H3EX04"/>
<dbReference type="PANTHER" id="PTHR34598:SF3">
    <property type="entry name" value="OXIDOREDUCTASE AN1597"/>
    <property type="match status" value="1"/>
</dbReference>
<evidence type="ECO:0000256" key="1">
    <source>
        <dbReference type="ARBA" id="ARBA00023604"/>
    </source>
</evidence>
<accession>A0A8H3EX04</accession>
<proteinExistence type="inferred from homology"/>
<name>A0A8H3EX04_9LECA</name>
<comment type="similarity">
    <text evidence="1">Belongs to the asaB hydroxylase/desaturase family.</text>
</comment>
<dbReference type="Proteomes" id="UP000664169">
    <property type="component" value="Unassembled WGS sequence"/>
</dbReference>
<sequence length="347" mass="39223">MAKQAVITFPLYRDLSADNPWERAYSVPPSLPKFVRRSVPIRDVRHDFEGIDLKHSQDYLRRNGFTIVNHTSAMFDGEAIKDFDDVSVLEEVYYPECIKLLKKTTGAKHVFITHSSSRQSHGNTINTGSEKFPKTKEEIIKNEEESIKDRSKLNERIETFHMAAAPTANAELLKVAREAGIIQREDNLCEDATSPESDQILETNYNQNGKGPRYACFSIWRPLHDVTRDPLGYAPRYTTNVDGLIATKYENRVPGDSSLGGDFVREQEVFLIKDEEVGLKGPEFLYISEQKPEEVSIFKLFALGNTTLQPSNVEWEAPGTPHSSLDIGDAGYGPPRRSIDVRCIAVW</sequence>
<dbReference type="EMBL" id="CAJPDQ010000008">
    <property type="protein sequence ID" value="CAF9913200.1"/>
    <property type="molecule type" value="Genomic_DNA"/>
</dbReference>